<dbReference type="Pfam" id="PF14978">
    <property type="entry name" value="MRP-63"/>
    <property type="match status" value="1"/>
</dbReference>
<evidence type="ECO:0000313" key="4">
    <source>
        <dbReference type="EMBL" id="CAF3767674.1"/>
    </source>
</evidence>
<comment type="caution">
    <text evidence="1">The sequence shown here is derived from an EMBL/GenBank/DDBJ whole genome shotgun (WGS) entry which is preliminary data.</text>
</comment>
<dbReference type="EMBL" id="CAJOBE010001705">
    <property type="protein sequence ID" value="CAF3767674.1"/>
    <property type="molecule type" value="Genomic_DNA"/>
</dbReference>
<sequence>MRLSIVLLKQVSQFRFTNYLPTRRIPGNVLIGKHRVRRTLGQGEKRDMQQRIEIELENMVYLNRPYLTEEEDNLYEQDPIRKECEEKALALKRRQEEIPEHIYLKRDLLDRVSWYKKWE</sequence>
<reference evidence="1" key="1">
    <citation type="submission" date="2021-02" db="EMBL/GenBank/DDBJ databases">
        <authorList>
            <person name="Nowell W R."/>
        </authorList>
    </citation>
    <scope>NUCLEOTIDE SEQUENCE</scope>
</reference>
<organism evidence="1 5">
    <name type="scientific">Rotaria sordida</name>
    <dbReference type="NCBI Taxonomy" id="392033"/>
    <lineage>
        <taxon>Eukaryota</taxon>
        <taxon>Metazoa</taxon>
        <taxon>Spiralia</taxon>
        <taxon>Gnathifera</taxon>
        <taxon>Rotifera</taxon>
        <taxon>Eurotatoria</taxon>
        <taxon>Bdelloidea</taxon>
        <taxon>Philodinida</taxon>
        <taxon>Philodinidae</taxon>
        <taxon>Rotaria</taxon>
    </lineage>
</organism>
<dbReference type="AlphaFoldDB" id="A0A814EFQ7"/>
<dbReference type="GO" id="GO:0032543">
    <property type="term" value="P:mitochondrial translation"/>
    <property type="evidence" value="ECO:0007669"/>
    <property type="project" value="TreeGrafter"/>
</dbReference>
<accession>A0A814EFQ7</accession>
<dbReference type="Proteomes" id="UP000663889">
    <property type="component" value="Unassembled WGS sequence"/>
</dbReference>
<evidence type="ECO:0000313" key="1">
    <source>
        <dbReference type="EMBL" id="CAF0968885.1"/>
    </source>
</evidence>
<dbReference type="EMBL" id="CAJOAX010001449">
    <property type="protein sequence ID" value="CAF3716524.1"/>
    <property type="molecule type" value="Genomic_DNA"/>
</dbReference>
<dbReference type="PANTHER" id="PTHR14520">
    <property type="entry name" value="MITOCHONDRIAL RIBOSOMAL PROTEIN 63"/>
    <property type="match status" value="1"/>
</dbReference>
<proteinExistence type="predicted"/>
<protein>
    <submittedName>
        <fullName evidence="1">Uncharacterized protein</fullName>
    </submittedName>
</protein>
<dbReference type="EMBL" id="CAJNOO010000524">
    <property type="protein sequence ID" value="CAF0968885.1"/>
    <property type="molecule type" value="Genomic_DNA"/>
</dbReference>
<dbReference type="PANTHER" id="PTHR14520:SF4">
    <property type="entry name" value="LARGE RIBOSOMAL SUBUNIT PROTEIN ML63"/>
    <property type="match status" value="1"/>
</dbReference>
<gene>
    <name evidence="4" type="ORF">FNK824_LOCUS13173</name>
    <name evidence="3" type="ORF">OTI717_LOCUS13543</name>
    <name evidence="1" type="ORF">RFH988_LOCUS12521</name>
    <name evidence="2" type="ORF">SEV965_LOCUS11177</name>
</gene>
<dbReference type="Proteomes" id="UP000663874">
    <property type="component" value="Unassembled WGS sequence"/>
</dbReference>
<dbReference type="GO" id="GO:0005761">
    <property type="term" value="C:mitochondrial ribosome"/>
    <property type="evidence" value="ECO:0007669"/>
    <property type="project" value="InterPro"/>
</dbReference>
<evidence type="ECO:0000313" key="2">
    <source>
        <dbReference type="EMBL" id="CAF1008708.1"/>
    </source>
</evidence>
<name>A0A814EFQ7_9BILA</name>
<dbReference type="Proteomes" id="UP000663882">
    <property type="component" value="Unassembled WGS sequence"/>
</dbReference>
<dbReference type="Proteomes" id="UP000663823">
    <property type="component" value="Unassembled WGS sequence"/>
</dbReference>
<dbReference type="OrthoDB" id="6019958at2759"/>
<evidence type="ECO:0000313" key="3">
    <source>
        <dbReference type="EMBL" id="CAF3716524.1"/>
    </source>
</evidence>
<dbReference type="EMBL" id="CAJNOU010000476">
    <property type="protein sequence ID" value="CAF1008708.1"/>
    <property type="molecule type" value="Genomic_DNA"/>
</dbReference>
<evidence type="ECO:0000313" key="5">
    <source>
        <dbReference type="Proteomes" id="UP000663882"/>
    </source>
</evidence>
<dbReference type="InterPro" id="IPR016576">
    <property type="entry name" value="Ribosomal_mL63"/>
</dbReference>
<dbReference type="GO" id="GO:0003735">
    <property type="term" value="F:structural constituent of ribosome"/>
    <property type="evidence" value="ECO:0007669"/>
    <property type="project" value="TreeGrafter"/>
</dbReference>